<dbReference type="AlphaFoldDB" id="A0A7N0UUM9"/>
<dbReference type="Gramene" id="Kaladp0082s0184.1.v1.1">
    <property type="protein sequence ID" value="Kaladp0082s0184.1.v1.1.CDS.1"/>
    <property type="gene ID" value="Kaladp0082s0184.v1.1"/>
</dbReference>
<evidence type="ECO:0000259" key="1">
    <source>
        <dbReference type="Pfam" id="PF05003"/>
    </source>
</evidence>
<feature type="domain" description="DUF668" evidence="1">
    <location>
        <begin position="432"/>
        <end position="521"/>
    </location>
</feature>
<evidence type="ECO:0008006" key="5">
    <source>
        <dbReference type="Google" id="ProtNLM"/>
    </source>
</evidence>
<organism evidence="3 4">
    <name type="scientific">Kalanchoe fedtschenkoi</name>
    <name type="common">Lavender scallops</name>
    <name type="synonym">South American air plant</name>
    <dbReference type="NCBI Taxonomy" id="63787"/>
    <lineage>
        <taxon>Eukaryota</taxon>
        <taxon>Viridiplantae</taxon>
        <taxon>Streptophyta</taxon>
        <taxon>Embryophyta</taxon>
        <taxon>Tracheophyta</taxon>
        <taxon>Spermatophyta</taxon>
        <taxon>Magnoliopsida</taxon>
        <taxon>eudicotyledons</taxon>
        <taxon>Gunneridae</taxon>
        <taxon>Pentapetalae</taxon>
        <taxon>Saxifragales</taxon>
        <taxon>Crassulaceae</taxon>
        <taxon>Kalanchoe</taxon>
    </lineage>
</organism>
<dbReference type="Pfam" id="PF11961">
    <property type="entry name" value="DUF3475"/>
    <property type="match status" value="1"/>
</dbReference>
<dbReference type="Proteomes" id="UP000594263">
    <property type="component" value="Unplaced"/>
</dbReference>
<dbReference type="GO" id="GO:0045927">
    <property type="term" value="P:positive regulation of growth"/>
    <property type="evidence" value="ECO:0007669"/>
    <property type="project" value="InterPro"/>
</dbReference>
<reference evidence="3" key="1">
    <citation type="submission" date="2021-01" db="UniProtKB">
        <authorList>
            <consortium name="EnsemblPlants"/>
        </authorList>
    </citation>
    <scope>IDENTIFICATION</scope>
</reference>
<dbReference type="PANTHER" id="PTHR31371">
    <property type="entry name" value="BNAC09G50660D PROTEIN"/>
    <property type="match status" value="1"/>
</dbReference>
<proteinExistence type="predicted"/>
<keyword evidence="4" id="KW-1185">Reference proteome</keyword>
<protein>
    <recommendedName>
        <fullName evidence="5">DUF668 domain-containing protein</fullName>
    </recommendedName>
</protein>
<dbReference type="InterPro" id="IPR007700">
    <property type="entry name" value="DUF668"/>
</dbReference>
<dbReference type="InterPro" id="IPR021864">
    <property type="entry name" value="DUF3475"/>
</dbReference>
<feature type="domain" description="DUF3475" evidence="2">
    <location>
        <begin position="48"/>
        <end position="104"/>
    </location>
</feature>
<evidence type="ECO:0000313" key="3">
    <source>
        <dbReference type="EnsemblPlants" id="Kaladp0082s0184.1.v1.1.CDS.1"/>
    </source>
</evidence>
<name>A0A7N0UUM9_KALFE</name>
<dbReference type="PANTHER" id="PTHR31371:SF2">
    <property type="entry name" value="PLANT_PROTEIN (DUF668)"/>
    <property type="match status" value="1"/>
</dbReference>
<evidence type="ECO:0000259" key="2">
    <source>
        <dbReference type="Pfam" id="PF11961"/>
    </source>
</evidence>
<evidence type="ECO:0000313" key="4">
    <source>
        <dbReference type="Proteomes" id="UP000594263"/>
    </source>
</evidence>
<dbReference type="EnsemblPlants" id="Kaladp0082s0184.1.v1.1">
    <property type="protein sequence ID" value="Kaladp0082s0184.1.v1.1.CDS.1"/>
    <property type="gene ID" value="Kaladp0082s0184.v1.1"/>
</dbReference>
<accession>A0A7N0UUM9</accession>
<dbReference type="OMA" id="FNFPCGT"/>
<dbReference type="Pfam" id="PF05003">
    <property type="entry name" value="DUF668"/>
    <property type="match status" value="1"/>
</dbReference>
<sequence>MVAALWILKMGNQVSQNLKLALSADHSSSKKCITPKKPDLQPKEVIGILSFEVANVISKTIYLHNSLTDQEMNKLKNDIFKSEAVRKLVSNDESYLMELALAEKLEEFDRVTSVVSRLGKKCKEPALQGFEHVYGDLLNGNIDVKGLGFLVKDMDGMVRKMERYVQATTNLYFELEALNEMEQTAKKFHVTQNEETRRAFEQKLNWHRQDVSRLQDVSLWNQTYDKVVELLVRTVCTIFARICIVFGDPGHFDGMSSVRRFDSWHEFDRSDVQNHSQMISGPLIRLPSKTSSLNSGQFNKGSVDLKGRIDKRQLYSQRGEATLFHNHELIFPCGTSPSRLFMDCLSLTSSASKLEDDDYTYYDDQNSQMSSCCSAVASGLKRQTPNHPVNFNGSQFGTPFSEYQRHFKQGLVSYNSQLRSKSKLKVYAEPRTIGGSALALHYANVIIILEKLLRYPHLVGEEARDDLYQMLPTSLRRLLKTNLKSYFKHIAIFDAPLAHDWKETLDGILKWLAPLAHNMIRWQSERNIEQHQIGTRTNVLLLQTLYFADRQKTEAVICEILVGLNYICRYEQQQNALLDCASSFDFDDCKAWHMQQ</sequence>